<proteinExistence type="predicted"/>
<sequence>MGTAVSGAKTPDLHLQFFKKKIKGLQMSTTKLRFWIEAVERDGELEILVKKIKKEQEDIWFCFDERNQTRGKHTDLFNLTIIKNNIKGITKIGQKRRVLVEATKELAQTYLDNTGMFRFNSQILEEDDKDDDHTIPRDYQNELFQLLKVLTKRLNKDDTKKLNLTKFDGKEDAKLFLTQFEKEVNSFDLDDDKKIEVFGNYLTGTAKKWYLSSLRKFQDEDWFTWKESFMAVFGVKNWAAIANAFQYKYMGGSLIDYAITKEKMLRDTNEAIDDITIINQIMINTPQYIQEQIKPGRVDTLNTLFEELSSIKLRADKDHPQDKQNQRSVSAKVQPSKSYGNPRPLIKKACPICERLGYKGRYHPEDLCRNKSKIKNTVTTNIIDSHNTDETSSEDESISKN</sequence>
<comment type="caution">
    <text evidence="2">The sequence shown here is derived from an EMBL/GenBank/DDBJ whole genome shotgun (WGS) entry which is preliminary data.</text>
</comment>
<evidence type="ECO:0000313" key="3">
    <source>
        <dbReference type="Proteomes" id="UP001461498"/>
    </source>
</evidence>
<evidence type="ECO:0000313" key="2">
    <source>
        <dbReference type="EMBL" id="KAK9504678.1"/>
    </source>
</evidence>
<dbReference type="Proteomes" id="UP001461498">
    <property type="component" value="Unassembled WGS sequence"/>
</dbReference>
<evidence type="ECO:0008006" key="4">
    <source>
        <dbReference type="Google" id="ProtNLM"/>
    </source>
</evidence>
<feature type="compositionally biased region" description="Polar residues" evidence="1">
    <location>
        <begin position="326"/>
        <end position="339"/>
    </location>
</feature>
<gene>
    <name evidence="2" type="ORF">O3M35_010953</name>
</gene>
<evidence type="ECO:0000256" key="1">
    <source>
        <dbReference type="SAM" id="MobiDB-lite"/>
    </source>
</evidence>
<accession>A0AAW1D6C6</accession>
<feature type="compositionally biased region" description="Basic and acidic residues" evidence="1">
    <location>
        <begin position="315"/>
        <end position="325"/>
    </location>
</feature>
<feature type="region of interest" description="Disordered" evidence="1">
    <location>
        <begin position="315"/>
        <end position="342"/>
    </location>
</feature>
<dbReference type="AlphaFoldDB" id="A0AAW1D6C6"/>
<reference evidence="2 3" key="1">
    <citation type="submission" date="2022-12" db="EMBL/GenBank/DDBJ databases">
        <title>Chromosome-level genome assembly of true bugs.</title>
        <authorList>
            <person name="Ma L."/>
            <person name="Li H."/>
        </authorList>
    </citation>
    <scope>NUCLEOTIDE SEQUENCE [LARGE SCALE GENOMIC DNA]</scope>
    <source>
        <strain evidence="2">Lab_2022b</strain>
    </source>
</reference>
<organism evidence="2 3">
    <name type="scientific">Rhynocoris fuscipes</name>
    <dbReference type="NCBI Taxonomy" id="488301"/>
    <lineage>
        <taxon>Eukaryota</taxon>
        <taxon>Metazoa</taxon>
        <taxon>Ecdysozoa</taxon>
        <taxon>Arthropoda</taxon>
        <taxon>Hexapoda</taxon>
        <taxon>Insecta</taxon>
        <taxon>Pterygota</taxon>
        <taxon>Neoptera</taxon>
        <taxon>Paraneoptera</taxon>
        <taxon>Hemiptera</taxon>
        <taxon>Heteroptera</taxon>
        <taxon>Panheteroptera</taxon>
        <taxon>Cimicomorpha</taxon>
        <taxon>Reduviidae</taxon>
        <taxon>Harpactorinae</taxon>
        <taxon>Harpactorini</taxon>
        <taxon>Rhynocoris</taxon>
    </lineage>
</organism>
<name>A0AAW1D6C6_9HEMI</name>
<keyword evidence="3" id="KW-1185">Reference proteome</keyword>
<dbReference type="EMBL" id="JAPXFL010000007">
    <property type="protein sequence ID" value="KAK9504678.1"/>
    <property type="molecule type" value="Genomic_DNA"/>
</dbReference>
<protein>
    <recommendedName>
        <fullName evidence="4">Retrotransposon gag domain-containing protein</fullName>
    </recommendedName>
</protein>